<dbReference type="GO" id="GO:0003677">
    <property type="term" value="F:DNA binding"/>
    <property type="evidence" value="ECO:0007669"/>
    <property type="project" value="UniProtKB-KW"/>
</dbReference>
<dbReference type="NCBIfam" id="TIGR02776">
    <property type="entry name" value="NHEJ_ligase_prk"/>
    <property type="match status" value="1"/>
</dbReference>
<dbReference type="SUPFAM" id="SSF50249">
    <property type="entry name" value="Nucleic acid-binding proteins"/>
    <property type="match status" value="1"/>
</dbReference>
<proteinExistence type="predicted"/>
<evidence type="ECO:0000256" key="11">
    <source>
        <dbReference type="ARBA" id="ARBA00022839"/>
    </source>
</evidence>
<dbReference type="Gene3D" id="3.30.1490.70">
    <property type="match status" value="1"/>
</dbReference>
<keyword evidence="17" id="KW-0464">Manganese</keyword>
<evidence type="ECO:0000256" key="3">
    <source>
        <dbReference type="ARBA" id="ARBA00022598"/>
    </source>
</evidence>
<evidence type="ECO:0000256" key="6">
    <source>
        <dbReference type="ARBA" id="ARBA00022722"/>
    </source>
</evidence>
<keyword evidence="15" id="KW-0233">DNA recombination</keyword>
<keyword evidence="11" id="KW-0269">Exonuclease</keyword>
<dbReference type="Proteomes" id="UP000239735">
    <property type="component" value="Unassembled WGS sequence"/>
</dbReference>
<accession>A0A2N9M3X5</accession>
<evidence type="ECO:0000256" key="15">
    <source>
        <dbReference type="ARBA" id="ARBA00023172"/>
    </source>
</evidence>
<dbReference type="InterPro" id="IPR014143">
    <property type="entry name" value="NHEJ_ligase_prk"/>
</dbReference>
<organism evidence="23 24">
    <name type="scientific">Candidatus Sulfuritelmatomonas gaucii</name>
    <dbReference type="NCBI Taxonomy" id="2043161"/>
    <lineage>
        <taxon>Bacteria</taxon>
        <taxon>Pseudomonadati</taxon>
        <taxon>Acidobacteriota</taxon>
        <taxon>Terriglobia</taxon>
        <taxon>Terriglobales</taxon>
        <taxon>Acidobacteriaceae</taxon>
        <taxon>Candidatus Sulfuritelmatomonas</taxon>
    </lineage>
</organism>
<evidence type="ECO:0000256" key="14">
    <source>
        <dbReference type="ARBA" id="ARBA00023125"/>
    </source>
</evidence>
<dbReference type="Pfam" id="PF13298">
    <property type="entry name" value="LigD_N"/>
    <property type="match status" value="1"/>
</dbReference>
<dbReference type="Pfam" id="PF04679">
    <property type="entry name" value="DNA_ligase_A_C"/>
    <property type="match status" value="1"/>
</dbReference>
<dbReference type="NCBIfam" id="TIGR02778">
    <property type="entry name" value="ligD_pol"/>
    <property type="match status" value="1"/>
</dbReference>
<dbReference type="GO" id="GO:0006281">
    <property type="term" value="P:DNA repair"/>
    <property type="evidence" value="ECO:0007669"/>
    <property type="project" value="UniProtKB-KW"/>
</dbReference>
<evidence type="ECO:0000256" key="13">
    <source>
        <dbReference type="ARBA" id="ARBA00022932"/>
    </source>
</evidence>
<dbReference type="GO" id="GO:0003887">
    <property type="term" value="F:DNA-directed DNA polymerase activity"/>
    <property type="evidence" value="ECO:0007669"/>
    <property type="project" value="UniProtKB-KW"/>
</dbReference>
<dbReference type="GO" id="GO:0006310">
    <property type="term" value="P:DNA recombination"/>
    <property type="evidence" value="ECO:0007669"/>
    <property type="project" value="UniProtKB-KW"/>
</dbReference>
<evidence type="ECO:0000256" key="20">
    <source>
        <dbReference type="ARBA" id="ARBA00034003"/>
    </source>
</evidence>
<evidence type="ECO:0000256" key="17">
    <source>
        <dbReference type="ARBA" id="ARBA00023211"/>
    </source>
</evidence>
<dbReference type="PROSITE" id="PS50160">
    <property type="entry name" value="DNA_LIGASE_A3"/>
    <property type="match status" value="1"/>
</dbReference>
<keyword evidence="14" id="KW-0238">DNA-binding</keyword>
<dbReference type="InterPro" id="IPR014145">
    <property type="entry name" value="LigD_pol_dom"/>
</dbReference>
<keyword evidence="8" id="KW-0547">Nucleotide-binding</keyword>
<evidence type="ECO:0000256" key="10">
    <source>
        <dbReference type="ARBA" id="ARBA00022801"/>
    </source>
</evidence>
<dbReference type="OrthoDB" id="9802472at2"/>
<evidence type="ECO:0000313" key="24">
    <source>
        <dbReference type="Proteomes" id="UP000239735"/>
    </source>
</evidence>
<dbReference type="Gene3D" id="3.30.470.30">
    <property type="entry name" value="DNA ligase/mRNA capping enzyme"/>
    <property type="match status" value="1"/>
</dbReference>
<keyword evidence="3 23" id="KW-0436">Ligase</keyword>
<dbReference type="CDD" id="cd07906">
    <property type="entry name" value="Adenylation_DNA_ligase_LigD_LigC"/>
    <property type="match status" value="1"/>
</dbReference>
<dbReference type="Pfam" id="PF21686">
    <property type="entry name" value="LigD_Prim-Pol"/>
    <property type="match status" value="1"/>
</dbReference>
<dbReference type="NCBIfam" id="NF004628">
    <property type="entry name" value="PRK05972.1"/>
    <property type="match status" value="1"/>
</dbReference>
<feature type="domain" description="ATP-dependent DNA ligase family profile" evidence="22">
    <location>
        <begin position="362"/>
        <end position="489"/>
    </location>
</feature>
<dbReference type="Gene3D" id="2.40.50.140">
    <property type="entry name" value="Nucleic acid-binding proteins"/>
    <property type="match status" value="1"/>
</dbReference>
<keyword evidence="16" id="KW-0234">DNA repair</keyword>
<dbReference type="InterPro" id="IPR012340">
    <property type="entry name" value="NA-bd_OB-fold"/>
</dbReference>
<dbReference type="AlphaFoldDB" id="A0A2N9M3X5"/>
<evidence type="ECO:0000256" key="19">
    <source>
        <dbReference type="ARBA" id="ARBA00029943"/>
    </source>
</evidence>
<feature type="region of interest" description="Disordered" evidence="21">
    <location>
        <begin position="580"/>
        <end position="599"/>
    </location>
</feature>
<dbReference type="CDD" id="cd07971">
    <property type="entry name" value="OBF_DNA_ligase_LigD"/>
    <property type="match status" value="1"/>
</dbReference>
<comment type="catalytic activity">
    <reaction evidence="20">
        <text>ATP + (deoxyribonucleotide)n-3'-hydroxyl + 5'-phospho-(deoxyribonucleotide)m = (deoxyribonucleotide)n+m + AMP + diphosphate.</text>
        <dbReference type="EC" id="6.5.1.1"/>
    </reaction>
</comment>
<dbReference type="InterPro" id="IPR052171">
    <property type="entry name" value="NHEJ_LigD"/>
</dbReference>
<name>A0A2N9M3X5_9BACT</name>
<dbReference type="InterPro" id="IPR014146">
    <property type="entry name" value="LigD_ligase_dom"/>
</dbReference>
<dbReference type="SUPFAM" id="SSF56091">
    <property type="entry name" value="DNA ligase/mRNA capping enzyme, catalytic domain"/>
    <property type="match status" value="1"/>
</dbReference>
<keyword evidence="10" id="KW-0378">Hydrolase</keyword>
<evidence type="ECO:0000256" key="1">
    <source>
        <dbReference type="ARBA" id="ARBA00001936"/>
    </source>
</evidence>
<dbReference type="EC" id="6.5.1.1" evidence="2"/>
<dbReference type="InterPro" id="IPR012309">
    <property type="entry name" value="DNA_ligase_ATP-dep_C"/>
</dbReference>
<evidence type="ECO:0000256" key="5">
    <source>
        <dbReference type="ARBA" id="ARBA00022695"/>
    </source>
</evidence>
<dbReference type="InterPro" id="IPR014144">
    <property type="entry name" value="LigD_PE_domain"/>
</dbReference>
<keyword evidence="4" id="KW-0808">Transferase</keyword>
<keyword evidence="12" id="KW-0067">ATP-binding</keyword>
<protein>
    <recommendedName>
        <fullName evidence="2">DNA ligase (ATP)</fullName>
        <ecNumber evidence="2">6.5.1.1</ecNumber>
    </recommendedName>
    <alternativeName>
        <fullName evidence="19">NHEJ DNA polymerase</fullName>
    </alternativeName>
</protein>
<dbReference type="GO" id="GO:0004527">
    <property type="term" value="F:exonuclease activity"/>
    <property type="evidence" value="ECO:0007669"/>
    <property type="project" value="UniProtKB-KW"/>
</dbReference>
<evidence type="ECO:0000256" key="2">
    <source>
        <dbReference type="ARBA" id="ARBA00012727"/>
    </source>
</evidence>
<keyword evidence="13" id="KW-0239">DNA-directed DNA polymerase</keyword>
<evidence type="ECO:0000256" key="7">
    <source>
        <dbReference type="ARBA" id="ARBA00022723"/>
    </source>
</evidence>
<dbReference type="InterPro" id="IPR012310">
    <property type="entry name" value="DNA_ligase_ATP-dep_cent"/>
</dbReference>
<evidence type="ECO:0000256" key="4">
    <source>
        <dbReference type="ARBA" id="ARBA00022679"/>
    </source>
</evidence>
<dbReference type="Gene3D" id="3.90.920.10">
    <property type="entry name" value="DNA primase, PRIM domain"/>
    <property type="match status" value="1"/>
</dbReference>
<keyword evidence="9" id="KW-0227">DNA damage</keyword>
<comment type="cofactor">
    <cofactor evidence="1">
        <name>Mn(2+)</name>
        <dbReference type="ChEBI" id="CHEBI:29035"/>
    </cofactor>
</comment>
<evidence type="ECO:0000256" key="16">
    <source>
        <dbReference type="ARBA" id="ARBA00023204"/>
    </source>
</evidence>
<gene>
    <name evidence="23" type="ORF">SBA5_760004</name>
</gene>
<dbReference type="NCBIfam" id="TIGR02777">
    <property type="entry name" value="LigD_PE_dom"/>
    <property type="match status" value="1"/>
</dbReference>
<evidence type="ECO:0000259" key="22">
    <source>
        <dbReference type="PROSITE" id="PS50160"/>
    </source>
</evidence>
<dbReference type="GO" id="GO:0046872">
    <property type="term" value="F:metal ion binding"/>
    <property type="evidence" value="ECO:0007669"/>
    <property type="project" value="UniProtKB-KW"/>
</dbReference>
<dbReference type="EMBL" id="OKRB01000137">
    <property type="protein sequence ID" value="SPE30163.1"/>
    <property type="molecule type" value="Genomic_DNA"/>
</dbReference>
<evidence type="ECO:0000256" key="9">
    <source>
        <dbReference type="ARBA" id="ARBA00022763"/>
    </source>
</evidence>
<evidence type="ECO:0000256" key="8">
    <source>
        <dbReference type="ARBA" id="ARBA00022741"/>
    </source>
</evidence>
<keyword evidence="5" id="KW-0548">Nucleotidyltransferase</keyword>
<keyword evidence="18" id="KW-0511">Multifunctional enzyme</keyword>
<dbReference type="GO" id="GO:0005524">
    <property type="term" value="F:ATP binding"/>
    <property type="evidence" value="ECO:0007669"/>
    <property type="project" value="UniProtKB-KW"/>
</dbReference>
<dbReference type="PANTHER" id="PTHR42705">
    <property type="entry name" value="BIFUNCTIONAL NON-HOMOLOGOUS END JOINING PROTEIN LIGD"/>
    <property type="match status" value="1"/>
</dbReference>
<reference evidence="24" key="1">
    <citation type="submission" date="2018-02" db="EMBL/GenBank/DDBJ databases">
        <authorList>
            <person name="Hausmann B."/>
        </authorList>
    </citation>
    <scope>NUCLEOTIDE SEQUENCE [LARGE SCALE GENOMIC DNA]</scope>
    <source>
        <strain evidence="24">Peat soil MAG SbA5</strain>
    </source>
</reference>
<evidence type="ECO:0000313" key="23">
    <source>
        <dbReference type="EMBL" id="SPE30163.1"/>
    </source>
</evidence>
<dbReference type="GO" id="GO:0003910">
    <property type="term" value="F:DNA ligase (ATP) activity"/>
    <property type="evidence" value="ECO:0007669"/>
    <property type="project" value="UniProtKB-EC"/>
</dbReference>
<evidence type="ECO:0000256" key="21">
    <source>
        <dbReference type="SAM" id="MobiDB-lite"/>
    </source>
</evidence>
<dbReference type="NCBIfam" id="TIGR02779">
    <property type="entry name" value="NHEJ_ligase_lig"/>
    <property type="match status" value="1"/>
</dbReference>
<keyword evidence="6" id="KW-0540">Nuclease</keyword>
<keyword evidence="7" id="KW-0479">Metal-binding</keyword>
<sequence>MTPRAKTRSDPAKAVDRQLARYRAMRDFTVTAEPRGGGPRRASKGAESLPFVIQKHAARQLHYDFRLGWHGVLKSWAVAKGPSYFPGDKRLAVEVEDHPMEYGGFEGNIPKGQYGGGTVMVWDFGDWQPLGDADRQLEKGDLKFILNGTKLKGKWVLVRMRRNLDRSGKPNWLLIKERDEYVQPEDVPAVTDFAPDSALTERTMEQIAESNDHVWDSKHGLREPKSGHQVRSETRTARIAAQKRAALERLLRSAPKEDFPGFIAPQLAEEARSAPSSHSWVHELKLDGYRIQVHVRTSSQGGGKVAKARLFTRKGLDWTERMPGLARAAVELGVESAILDGEIVVLDASGRSSFSDLQAAFQNGKHADMVYFAFDLLHLNGRNLRGLTLLKRKEILEKLLSQAEPSPVLRFCEHIQARGDVVFAKASELGAEGIVSKLILAPYTSGRGNTWLKKKATIKQEFVIGGFIPMVKTGRGIGALLLGYYDGGKLLYAGRCGTGFSHEVERMLRVRLDALVQKAPPFAELPRDVRQAAIWVKPELVAQVAFTGWTNDNLIRQSSFKSLREDKPAAEVVREFAMAGNASSSQADPRASSVGKQVNPKVGPKQNIVLGLTNPRKILDEESGMTKQELAEYYLAVAERMLPHVSDRPLSVLRCPDGIGKQAFFQKHVSAGLPNGVHTVSIANKKTGKHEEFLTLNSGEGLVGMAQMGVLEIHPWGSKNDAVDMPDRIIFDLDPDEAISWNTLADAAQELRLRLKQLKLASYVKSTGGKGLHVVAPIEPEYAWPVIKQLSHRVALKMEKDNPSLYTANMLKAVRRNRIYLDYLRNDREATAIAPFSTRARPGVPVAVTLDWKELQASVRPVFHVSDFSGWRQRLRRDPWRGMLESRQRLTREMLVSMGVKSDGR</sequence>
<evidence type="ECO:0000256" key="12">
    <source>
        <dbReference type="ARBA" id="ARBA00022840"/>
    </source>
</evidence>
<dbReference type="PANTHER" id="PTHR42705:SF2">
    <property type="entry name" value="BIFUNCTIONAL NON-HOMOLOGOUS END JOINING PROTEIN LIGD"/>
    <property type="match status" value="1"/>
</dbReference>
<dbReference type="Pfam" id="PF01068">
    <property type="entry name" value="DNA_ligase_A_M"/>
    <property type="match status" value="1"/>
</dbReference>
<evidence type="ECO:0000256" key="18">
    <source>
        <dbReference type="ARBA" id="ARBA00023268"/>
    </source>
</evidence>